<evidence type="ECO:0000256" key="2">
    <source>
        <dbReference type="SAM" id="SignalP"/>
    </source>
</evidence>
<dbReference type="OrthoDB" id="8170339at2759"/>
<feature type="chain" id="PRO_5019745403" evidence="2">
    <location>
        <begin position="23"/>
        <end position="461"/>
    </location>
</feature>
<organism evidence="3 4">
    <name type="scientific">Laodelphax striatellus</name>
    <name type="common">Small brown planthopper</name>
    <name type="synonym">Delphax striatella</name>
    <dbReference type="NCBI Taxonomy" id="195883"/>
    <lineage>
        <taxon>Eukaryota</taxon>
        <taxon>Metazoa</taxon>
        <taxon>Ecdysozoa</taxon>
        <taxon>Arthropoda</taxon>
        <taxon>Hexapoda</taxon>
        <taxon>Insecta</taxon>
        <taxon>Pterygota</taxon>
        <taxon>Neoptera</taxon>
        <taxon>Paraneoptera</taxon>
        <taxon>Hemiptera</taxon>
        <taxon>Auchenorrhyncha</taxon>
        <taxon>Fulgoroidea</taxon>
        <taxon>Delphacidae</taxon>
        <taxon>Criomorphinae</taxon>
        <taxon>Laodelphax</taxon>
    </lineage>
</organism>
<evidence type="ECO:0000313" key="4">
    <source>
        <dbReference type="Proteomes" id="UP000291343"/>
    </source>
</evidence>
<feature type="signal peptide" evidence="2">
    <location>
        <begin position="1"/>
        <end position="22"/>
    </location>
</feature>
<keyword evidence="1" id="KW-0472">Membrane</keyword>
<keyword evidence="1" id="KW-1133">Transmembrane helix</keyword>
<sequence length="461" mass="52540">MTPNYMNNAFVLISLFVVSISSQRCLQRGFTVQETLPLTSCSESLCPECDYCSDENEENASISTKIDAENGTLRVYYKLDLAKNYSELLIRLQVSEELNAANCKSADPVFLTTPFKIHSSKKISLRWEPENSTSLETPCCKTLELNFKYIFTGCYFVQVFPYKDSNIQKPIEDCPKMYETGYVKEHLMLMTPKLSPQYFSDSVQIAMYIRGEPAYLLVTLHSEKIRNLPFHGKKTCDRFSTEYACCYNHMYKTSTGGFECQSKMKSPETNCSVVNSKEGKKEVKCIFSQIKPGNYCISIRFDDERCEPGTIWETNINGCLWRLRYEAKKSSPVALIEEDRVGAVMIPAGDFSGYIFAVLSVSIVVLMLLILVMYKKYSSASLVRPTDRITTLREHLGLVKLEQPSVLLLYPRDSNTFMNAMAQFRKVLRRANCKVGQLFISSLKFIFTRTSCTYSTTTTVL</sequence>
<gene>
    <name evidence="3" type="ORF">LSTR_LSTR016251</name>
</gene>
<evidence type="ECO:0000256" key="1">
    <source>
        <dbReference type="SAM" id="Phobius"/>
    </source>
</evidence>
<dbReference type="InParanoid" id="A0A482WJU5"/>
<evidence type="ECO:0000313" key="3">
    <source>
        <dbReference type="EMBL" id="RZF33728.1"/>
    </source>
</evidence>
<accession>A0A482WJU5</accession>
<dbReference type="AlphaFoldDB" id="A0A482WJU5"/>
<dbReference type="EMBL" id="QKKF02033561">
    <property type="protein sequence ID" value="RZF33728.1"/>
    <property type="molecule type" value="Genomic_DNA"/>
</dbReference>
<comment type="caution">
    <text evidence="3">The sequence shown here is derived from an EMBL/GenBank/DDBJ whole genome shotgun (WGS) entry which is preliminary data.</text>
</comment>
<keyword evidence="1" id="KW-0812">Transmembrane</keyword>
<protein>
    <submittedName>
        <fullName evidence="3">Uncharacterized protein</fullName>
    </submittedName>
</protein>
<keyword evidence="2" id="KW-0732">Signal</keyword>
<feature type="transmembrane region" description="Helical" evidence="1">
    <location>
        <begin position="354"/>
        <end position="374"/>
    </location>
</feature>
<name>A0A482WJU5_LAOST</name>
<reference evidence="3 4" key="1">
    <citation type="journal article" date="2017" name="Gigascience">
        <title>Genome sequence of the small brown planthopper, Laodelphax striatellus.</title>
        <authorList>
            <person name="Zhu J."/>
            <person name="Jiang F."/>
            <person name="Wang X."/>
            <person name="Yang P."/>
            <person name="Bao Y."/>
            <person name="Zhao W."/>
            <person name="Wang W."/>
            <person name="Lu H."/>
            <person name="Wang Q."/>
            <person name="Cui N."/>
            <person name="Li J."/>
            <person name="Chen X."/>
            <person name="Luo L."/>
            <person name="Yu J."/>
            <person name="Kang L."/>
            <person name="Cui F."/>
        </authorList>
    </citation>
    <scope>NUCLEOTIDE SEQUENCE [LARGE SCALE GENOMIC DNA]</scope>
    <source>
        <strain evidence="3">Lst14</strain>
    </source>
</reference>
<keyword evidence="4" id="KW-1185">Reference proteome</keyword>
<dbReference type="Proteomes" id="UP000291343">
    <property type="component" value="Unassembled WGS sequence"/>
</dbReference>
<proteinExistence type="predicted"/>